<dbReference type="EMBL" id="CAMGYJ010000007">
    <property type="protein sequence ID" value="CAI0441461.1"/>
    <property type="molecule type" value="Genomic_DNA"/>
</dbReference>
<dbReference type="GO" id="GO:0061631">
    <property type="term" value="F:ubiquitin conjugating enzyme activity"/>
    <property type="evidence" value="ECO:0007669"/>
    <property type="project" value="UniProtKB-EC"/>
</dbReference>
<dbReference type="PANTHER" id="PTHR46116">
    <property type="entry name" value="(E3-INDEPENDENT) E2 UBIQUITIN-CONJUGATING ENZYME"/>
    <property type="match status" value="1"/>
</dbReference>
<dbReference type="InterPro" id="IPR000608">
    <property type="entry name" value="UBC"/>
</dbReference>
<feature type="region of interest" description="Disordered" evidence="6">
    <location>
        <begin position="253"/>
        <end position="279"/>
    </location>
</feature>
<dbReference type="Pfam" id="PF00179">
    <property type="entry name" value="UQ_con"/>
    <property type="match status" value="1"/>
</dbReference>
<dbReference type="EC" id="2.3.2.23" evidence="1"/>
<dbReference type="PROSITE" id="PS50127">
    <property type="entry name" value="UBC_2"/>
    <property type="match status" value="1"/>
</dbReference>
<proteinExistence type="predicted"/>
<comment type="caution">
    <text evidence="9">The sequence shown here is derived from an EMBL/GenBank/DDBJ whole genome shotgun (WGS) entry which is preliminary data.</text>
</comment>
<evidence type="ECO:0000313" key="10">
    <source>
        <dbReference type="Proteomes" id="UP001154282"/>
    </source>
</evidence>
<evidence type="ECO:0000256" key="3">
    <source>
        <dbReference type="ARBA" id="ARBA00022741"/>
    </source>
</evidence>
<keyword evidence="10" id="KW-1185">Reference proteome</keyword>
<dbReference type="Proteomes" id="UP001154282">
    <property type="component" value="Unassembled WGS sequence"/>
</dbReference>
<keyword evidence="2" id="KW-0808">Transferase</keyword>
<dbReference type="SMART" id="SM00212">
    <property type="entry name" value="UBCc"/>
    <property type="match status" value="1"/>
</dbReference>
<evidence type="ECO:0000256" key="6">
    <source>
        <dbReference type="SAM" id="MobiDB-lite"/>
    </source>
</evidence>
<keyword evidence="4" id="KW-0833">Ubl conjugation pathway</keyword>
<feature type="transmembrane region" description="Helical" evidence="7">
    <location>
        <begin position="755"/>
        <end position="775"/>
    </location>
</feature>
<dbReference type="AlphaFoldDB" id="A0AAV0M6I0"/>
<evidence type="ECO:0000259" key="8">
    <source>
        <dbReference type="PROSITE" id="PS50127"/>
    </source>
</evidence>
<dbReference type="GO" id="GO:0005524">
    <property type="term" value="F:ATP binding"/>
    <property type="evidence" value="ECO:0007669"/>
    <property type="project" value="UniProtKB-KW"/>
</dbReference>
<evidence type="ECO:0000256" key="2">
    <source>
        <dbReference type="ARBA" id="ARBA00022679"/>
    </source>
</evidence>
<keyword evidence="5" id="KW-0067">ATP-binding</keyword>
<accession>A0AAV0M6I0</accession>
<evidence type="ECO:0000256" key="5">
    <source>
        <dbReference type="ARBA" id="ARBA00022840"/>
    </source>
</evidence>
<keyword evidence="7" id="KW-1133">Transmembrane helix</keyword>
<dbReference type="FunFam" id="3.10.110.10:FF:000028">
    <property type="entry name" value="Probable ubiquitin-conjugating enzyme E2 23"/>
    <property type="match status" value="1"/>
</dbReference>
<gene>
    <name evidence="9" type="ORF">LITE_LOCUS26879</name>
</gene>
<feature type="transmembrane region" description="Helical" evidence="7">
    <location>
        <begin position="724"/>
        <end position="743"/>
    </location>
</feature>
<evidence type="ECO:0000256" key="1">
    <source>
        <dbReference type="ARBA" id="ARBA00012486"/>
    </source>
</evidence>
<keyword evidence="7" id="KW-0812">Transmembrane</keyword>
<reference evidence="9" key="1">
    <citation type="submission" date="2022-08" db="EMBL/GenBank/DDBJ databases">
        <authorList>
            <person name="Gutierrez-Valencia J."/>
        </authorList>
    </citation>
    <scope>NUCLEOTIDE SEQUENCE</scope>
</reference>
<dbReference type="InterPro" id="IPR016135">
    <property type="entry name" value="UBQ-conjugating_enzyme/RWD"/>
</dbReference>
<dbReference type="PANTHER" id="PTHR46116:SF41">
    <property type="entry name" value="UBIQUITIN-CONJUGATING ENZYME E2 25-RELATED"/>
    <property type="match status" value="1"/>
</dbReference>
<feature type="compositionally biased region" description="Polar residues" evidence="6">
    <location>
        <begin position="253"/>
        <end position="277"/>
    </location>
</feature>
<keyword evidence="3" id="KW-0547">Nucleotide-binding</keyword>
<protein>
    <recommendedName>
        <fullName evidence="1">E2 ubiquitin-conjugating enzyme</fullName>
        <ecNumber evidence="1">2.3.2.23</ecNumber>
    </recommendedName>
</protein>
<dbReference type="SUPFAM" id="SSF54495">
    <property type="entry name" value="UBC-like"/>
    <property type="match status" value="1"/>
</dbReference>
<dbReference type="CDD" id="cd23837">
    <property type="entry name" value="UBCc_UBE2O"/>
    <property type="match status" value="1"/>
</dbReference>
<keyword evidence="7" id="KW-0472">Membrane</keyword>
<sequence>MEDADVVEISPLSLPPSHFTRKRKQKQAVLPEIIDVDEHDFLSDVVILNENVRRKDKGKAIKDQKAVNLMKCEDVITLDTSLWNSHGKEDTFFNPNDVTLFDDLVTPQSHNYNASLDTGVEVPVSSLMGHVSNTGTLPNGGGVFSTSYESQLNTMNSQWSNFSQVGNKFLQPSQVNKQTFPMSSAGLEKQVVSENVSSMMYVPPHLWKSALTTPNKKTWTPQHGGITLNDSYFQVPDGIWHGHIPPIRQDPLSWSHTSTASKTAGSKGSVIPSSAQEQPGAPNAMIDEILSKLKLFKHFDIVEDYSDHHYKSSSSKQTEKKRVKRIQDEWKILEKDLPDTIYVRAYESRMDLLRAVIIGADGTPYHDGLFFFDIFFPNGYPSVPPKVHYHSGGLRLNPNLYACGKVCLSLLGTWTGSKKENWQPRLSNVMQVLLSIQALILNQNPYFNEPGYEMSKGSAQGEIQSLLYNENTLLLSLKTMVYSMRKPPKHFEDLVKGHFHSRAKDIMVACKAYMSGAQVGCLVKGGIQDLEEGDKSCSQTFKNSLPAHVDTLEKAVDTNYNHVRLNLTKLKSPVNSLLGLDTFLCRSFPSPAFIITLISGLCIKNNDSIRSFLRSASNDAQLPQELKDVASRLLSQDNLLYVSLRSIWTGFQPSSRPELMVLLSGSEFVFPSPKPREKGEELKARLRKLEELAERKAYQELVKDITPSKETTEPFSSYKDQLGFGLHVGLTMFTGYLVGFAAFRALFGHSPAMSAAGGILGLVGAMLVETLLFIIRTSDQPPKANRSKLKKP</sequence>
<organism evidence="9 10">
    <name type="scientific">Linum tenue</name>
    <dbReference type="NCBI Taxonomy" id="586396"/>
    <lineage>
        <taxon>Eukaryota</taxon>
        <taxon>Viridiplantae</taxon>
        <taxon>Streptophyta</taxon>
        <taxon>Embryophyta</taxon>
        <taxon>Tracheophyta</taxon>
        <taxon>Spermatophyta</taxon>
        <taxon>Magnoliopsida</taxon>
        <taxon>eudicotyledons</taxon>
        <taxon>Gunneridae</taxon>
        <taxon>Pentapetalae</taxon>
        <taxon>rosids</taxon>
        <taxon>fabids</taxon>
        <taxon>Malpighiales</taxon>
        <taxon>Linaceae</taxon>
        <taxon>Linum</taxon>
    </lineage>
</organism>
<evidence type="ECO:0000313" key="9">
    <source>
        <dbReference type="EMBL" id="CAI0441461.1"/>
    </source>
</evidence>
<dbReference type="Gene3D" id="3.10.110.10">
    <property type="entry name" value="Ubiquitin Conjugating Enzyme"/>
    <property type="match status" value="1"/>
</dbReference>
<feature type="domain" description="UBC core" evidence="8">
    <location>
        <begin position="321"/>
        <end position="481"/>
    </location>
</feature>
<evidence type="ECO:0000256" key="4">
    <source>
        <dbReference type="ARBA" id="ARBA00022786"/>
    </source>
</evidence>
<name>A0AAV0M6I0_9ROSI</name>
<evidence type="ECO:0000256" key="7">
    <source>
        <dbReference type="SAM" id="Phobius"/>
    </source>
</evidence>
<dbReference type="GO" id="GO:0070072">
    <property type="term" value="P:vacuolar proton-transporting V-type ATPase complex assembly"/>
    <property type="evidence" value="ECO:0007669"/>
    <property type="project" value="InterPro"/>
</dbReference>